<dbReference type="InterPro" id="IPR003675">
    <property type="entry name" value="Rce1/LyrA-like_dom"/>
</dbReference>
<keyword evidence="3" id="KW-0645">Protease</keyword>
<name>A0ABX8UUY0_9BURK</name>
<accession>A0ABX8UUY0</accession>
<dbReference type="Proteomes" id="UP000826462">
    <property type="component" value="Chromosome 2"/>
</dbReference>
<feature type="transmembrane region" description="Helical" evidence="1">
    <location>
        <begin position="86"/>
        <end position="107"/>
    </location>
</feature>
<keyword evidence="3" id="KW-0482">Metalloprotease</keyword>
<keyword evidence="4" id="KW-1185">Reference proteome</keyword>
<gene>
    <name evidence="3" type="ORF">KZJ38_23300</name>
</gene>
<reference evidence="3 4" key="1">
    <citation type="submission" date="2021-07" db="EMBL/GenBank/DDBJ databases">
        <title>Paraburkholderia edwinii protects Aspergillus sp. from phenazines by acting as a toxin sponge.</title>
        <authorList>
            <person name="Dahlstrom K.M."/>
            <person name="Newman D.K."/>
        </authorList>
    </citation>
    <scope>NUCLEOTIDE SEQUENCE [LARGE SCALE GENOMIC DNA]</scope>
    <source>
        <strain evidence="3 4">Pe01</strain>
    </source>
</reference>
<dbReference type="Pfam" id="PF02517">
    <property type="entry name" value="Rce1-like"/>
    <property type="match status" value="1"/>
</dbReference>
<feature type="transmembrane region" description="Helical" evidence="1">
    <location>
        <begin position="21"/>
        <end position="43"/>
    </location>
</feature>
<evidence type="ECO:0000313" key="4">
    <source>
        <dbReference type="Proteomes" id="UP000826462"/>
    </source>
</evidence>
<feature type="transmembrane region" description="Helical" evidence="1">
    <location>
        <begin position="55"/>
        <end position="74"/>
    </location>
</feature>
<evidence type="ECO:0000256" key="1">
    <source>
        <dbReference type="SAM" id="Phobius"/>
    </source>
</evidence>
<keyword evidence="1" id="KW-0472">Membrane</keyword>
<dbReference type="GO" id="GO:0008237">
    <property type="term" value="F:metallopeptidase activity"/>
    <property type="evidence" value="ECO:0007669"/>
    <property type="project" value="UniProtKB-KW"/>
</dbReference>
<evidence type="ECO:0000259" key="2">
    <source>
        <dbReference type="Pfam" id="PF02517"/>
    </source>
</evidence>
<keyword evidence="1" id="KW-1133">Transmembrane helix</keyword>
<evidence type="ECO:0000313" key="3">
    <source>
        <dbReference type="EMBL" id="QYD72641.1"/>
    </source>
</evidence>
<proteinExistence type="predicted"/>
<dbReference type="EMBL" id="CP080096">
    <property type="protein sequence ID" value="QYD72641.1"/>
    <property type="molecule type" value="Genomic_DNA"/>
</dbReference>
<feature type="transmembrane region" description="Helical" evidence="1">
    <location>
        <begin position="113"/>
        <end position="132"/>
    </location>
</feature>
<sequence length="163" mass="17448">MKTIERYWVSSVAWATKLPSLPLMLVALLLTYVATAPALVLALAKSDLSIGGPEFVKHGLGPMILIGCLIAPVLETAVNQWACIRLLNRFGCGTATAIVVSALFFGLGHTYSLAYVLVTFNIGLVLAATFVIEDRRGGSPFLVTMAVHAMRNGMTTVYYALSV</sequence>
<feature type="domain" description="CAAX prenyl protease 2/Lysostaphin resistance protein A-like" evidence="2">
    <location>
        <begin position="62"/>
        <end position="154"/>
    </location>
</feature>
<protein>
    <submittedName>
        <fullName evidence="3">CPBP family intramembrane metalloprotease</fullName>
    </submittedName>
</protein>
<dbReference type="RefSeq" id="WP_219802063.1">
    <property type="nucleotide sequence ID" value="NZ_CP080096.1"/>
</dbReference>
<keyword evidence="3" id="KW-0378">Hydrolase</keyword>
<keyword evidence="1" id="KW-0812">Transmembrane</keyword>
<organism evidence="3 4">
    <name type="scientific">Paraburkholderia edwinii</name>
    <dbReference type="NCBI Taxonomy" id="2861782"/>
    <lineage>
        <taxon>Bacteria</taxon>
        <taxon>Pseudomonadati</taxon>
        <taxon>Pseudomonadota</taxon>
        <taxon>Betaproteobacteria</taxon>
        <taxon>Burkholderiales</taxon>
        <taxon>Burkholderiaceae</taxon>
        <taxon>Paraburkholderia</taxon>
    </lineage>
</organism>